<name>A0AA39C758_9HYME</name>
<evidence type="ECO:0000313" key="2">
    <source>
        <dbReference type="EMBL" id="KAK0159176.1"/>
    </source>
</evidence>
<proteinExistence type="predicted"/>
<reference evidence="2" key="2">
    <citation type="submission" date="2023-03" db="EMBL/GenBank/DDBJ databases">
        <authorList>
            <person name="Inwood S.N."/>
            <person name="Skelly J.G."/>
            <person name="Guhlin J."/>
            <person name="Harrop T.W.R."/>
            <person name="Goldson S.G."/>
            <person name="Dearden P.K."/>
        </authorList>
    </citation>
    <scope>NUCLEOTIDE SEQUENCE</scope>
    <source>
        <strain evidence="2">Irish</strain>
        <tissue evidence="2">Whole body</tissue>
    </source>
</reference>
<dbReference type="EMBL" id="JAQQBS010001424">
    <property type="protein sequence ID" value="KAK0159176.1"/>
    <property type="molecule type" value="Genomic_DNA"/>
</dbReference>
<evidence type="ECO:0000313" key="3">
    <source>
        <dbReference type="Proteomes" id="UP001168990"/>
    </source>
</evidence>
<gene>
    <name evidence="2" type="ORF">PV328_010094</name>
</gene>
<organism evidence="2 3">
    <name type="scientific">Microctonus aethiopoides</name>
    <dbReference type="NCBI Taxonomy" id="144406"/>
    <lineage>
        <taxon>Eukaryota</taxon>
        <taxon>Metazoa</taxon>
        <taxon>Ecdysozoa</taxon>
        <taxon>Arthropoda</taxon>
        <taxon>Hexapoda</taxon>
        <taxon>Insecta</taxon>
        <taxon>Pterygota</taxon>
        <taxon>Neoptera</taxon>
        <taxon>Endopterygota</taxon>
        <taxon>Hymenoptera</taxon>
        <taxon>Apocrita</taxon>
        <taxon>Ichneumonoidea</taxon>
        <taxon>Braconidae</taxon>
        <taxon>Euphorinae</taxon>
        <taxon>Microctonus</taxon>
    </lineage>
</organism>
<accession>A0AA39C758</accession>
<keyword evidence="3" id="KW-1185">Reference proteome</keyword>
<feature type="non-terminal residue" evidence="2">
    <location>
        <position position="66"/>
    </location>
</feature>
<evidence type="ECO:0000256" key="1">
    <source>
        <dbReference type="SAM" id="MobiDB-lite"/>
    </source>
</evidence>
<dbReference type="AlphaFoldDB" id="A0AA39C758"/>
<dbReference type="Proteomes" id="UP001168990">
    <property type="component" value="Unassembled WGS sequence"/>
</dbReference>
<comment type="caution">
    <text evidence="2">The sequence shown here is derived from an EMBL/GenBank/DDBJ whole genome shotgun (WGS) entry which is preliminary data.</text>
</comment>
<reference evidence="2" key="1">
    <citation type="journal article" date="2023" name="bioRxiv">
        <title>Scaffold-level genome assemblies of two parasitoid biocontrol wasps reveal the parthenogenesis mechanism and an associated novel virus.</title>
        <authorList>
            <person name="Inwood S."/>
            <person name="Skelly J."/>
            <person name="Guhlin J."/>
            <person name="Harrop T."/>
            <person name="Goldson S."/>
            <person name="Dearden P."/>
        </authorList>
    </citation>
    <scope>NUCLEOTIDE SEQUENCE</scope>
    <source>
        <strain evidence="2">Irish</strain>
        <tissue evidence="2">Whole body</tissue>
    </source>
</reference>
<sequence length="66" mass="7286">MLLIVASRAYLKLHRARSSIDSRTSNSNNNNSGSITSSSSSSSNSSIKYNKILYSNLDKFMSHLET</sequence>
<feature type="compositionally biased region" description="Low complexity" evidence="1">
    <location>
        <begin position="19"/>
        <end position="45"/>
    </location>
</feature>
<feature type="region of interest" description="Disordered" evidence="1">
    <location>
        <begin position="16"/>
        <end position="45"/>
    </location>
</feature>
<protein>
    <submittedName>
        <fullName evidence="2">Uncharacterized protein</fullName>
    </submittedName>
</protein>